<accession>A8NW80</accession>
<dbReference type="PANTHER" id="PTHR31297:SF43">
    <property type="entry name" value="GLUCAN 1,3-BETA-GLUCOSIDASE 3"/>
    <property type="match status" value="1"/>
</dbReference>
<dbReference type="AlphaFoldDB" id="A8NW80"/>
<dbReference type="VEuPathDB" id="FungiDB:CC1G_04165"/>
<reference evidence="4 5" key="1">
    <citation type="journal article" date="2010" name="Proc. Natl. Acad. Sci. U.S.A.">
        <title>Insights into evolution of multicellular fungi from the assembled chromosomes of the mushroom Coprinopsis cinerea (Coprinus cinereus).</title>
        <authorList>
            <person name="Stajich J.E."/>
            <person name="Wilke S.K."/>
            <person name="Ahren D."/>
            <person name="Au C.H."/>
            <person name="Birren B.W."/>
            <person name="Borodovsky M."/>
            <person name="Burns C."/>
            <person name="Canback B."/>
            <person name="Casselton L.A."/>
            <person name="Cheng C.K."/>
            <person name="Deng J."/>
            <person name="Dietrich F.S."/>
            <person name="Fargo D.C."/>
            <person name="Farman M.L."/>
            <person name="Gathman A.C."/>
            <person name="Goldberg J."/>
            <person name="Guigo R."/>
            <person name="Hoegger P.J."/>
            <person name="Hooker J.B."/>
            <person name="Huggins A."/>
            <person name="James T.Y."/>
            <person name="Kamada T."/>
            <person name="Kilaru S."/>
            <person name="Kodira C."/>
            <person name="Kues U."/>
            <person name="Kupfer D."/>
            <person name="Kwan H.S."/>
            <person name="Lomsadze A."/>
            <person name="Li W."/>
            <person name="Lilly W.W."/>
            <person name="Ma L.J."/>
            <person name="Mackey A.J."/>
            <person name="Manning G."/>
            <person name="Martin F."/>
            <person name="Muraguchi H."/>
            <person name="Natvig D.O."/>
            <person name="Palmerini H."/>
            <person name="Ramesh M.A."/>
            <person name="Rehmeyer C.J."/>
            <person name="Roe B.A."/>
            <person name="Shenoy N."/>
            <person name="Stanke M."/>
            <person name="Ter-Hovhannisyan V."/>
            <person name="Tunlid A."/>
            <person name="Velagapudi R."/>
            <person name="Vision T.J."/>
            <person name="Zeng Q."/>
            <person name="Zolan M.E."/>
            <person name="Pukkila P.J."/>
        </authorList>
    </citation>
    <scope>NUCLEOTIDE SEQUENCE [LARGE SCALE GENOMIC DNA]</scope>
    <source>
        <strain evidence="5">Okayama-7 / 130 / ATCC MYA-4618 / FGSC 9003</strain>
    </source>
</reference>
<comment type="caution">
    <text evidence="4">The sequence shown here is derived from an EMBL/GenBank/DDBJ whole genome shotgun (WGS) entry which is preliminary data.</text>
</comment>
<organism evidence="4 5">
    <name type="scientific">Coprinopsis cinerea (strain Okayama-7 / 130 / ATCC MYA-4618 / FGSC 9003)</name>
    <name type="common">Inky cap fungus</name>
    <name type="synonym">Hormographiella aspergillata</name>
    <dbReference type="NCBI Taxonomy" id="240176"/>
    <lineage>
        <taxon>Eukaryota</taxon>
        <taxon>Fungi</taxon>
        <taxon>Dikarya</taxon>
        <taxon>Basidiomycota</taxon>
        <taxon>Agaricomycotina</taxon>
        <taxon>Agaricomycetes</taxon>
        <taxon>Agaricomycetidae</taxon>
        <taxon>Agaricales</taxon>
        <taxon>Agaricineae</taxon>
        <taxon>Psathyrellaceae</taxon>
        <taxon>Coprinopsis</taxon>
    </lineage>
</organism>
<dbReference type="KEGG" id="cci:CC1G_04165"/>
<dbReference type="GO" id="GO:0009251">
    <property type="term" value="P:glucan catabolic process"/>
    <property type="evidence" value="ECO:0007669"/>
    <property type="project" value="TreeGrafter"/>
</dbReference>
<dbReference type="InterPro" id="IPR017853">
    <property type="entry name" value="GH"/>
</dbReference>
<dbReference type="GO" id="GO:0009986">
    <property type="term" value="C:cell surface"/>
    <property type="evidence" value="ECO:0007669"/>
    <property type="project" value="TreeGrafter"/>
</dbReference>
<dbReference type="eggNOG" id="ENOG502QVVM">
    <property type="taxonomic scope" value="Eukaryota"/>
</dbReference>
<evidence type="ECO:0000256" key="1">
    <source>
        <dbReference type="ARBA" id="ARBA00005641"/>
    </source>
</evidence>
<dbReference type="PANTHER" id="PTHR31297">
    <property type="entry name" value="GLUCAN ENDO-1,6-BETA-GLUCOSIDASE B"/>
    <property type="match status" value="1"/>
</dbReference>
<dbReference type="InParanoid" id="A8NW80"/>
<proteinExistence type="inferred from homology"/>
<dbReference type="HOGENOM" id="CLU_004624_8_2_1"/>
<dbReference type="EMBL" id="AACS02000004">
    <property type="protein sequence ID" value="EAU85069.2"/>
    <property type="molecule type" value="Genomic_DNA"/>
</dbReference>
<sequence length="536" mass="61936">MQAKVAVHVHKVTSTHFGAPTTIPATKFNEMRRFFQGFKSDVDKFKDQVQEHVAQFSPGDVSSPGVEDFDEHESEHTKIFPVRQEDLLKYRKHRGVNLGSWFVLERWITDSPFREAAAPAASDLDVAKGRNAKSILERHWDTWIQPADWDWIAARGINSVRIPIGYYHVCGADRSILDGTDFWPFYDVYQGAWRRITNAILEANKRGITVQLAPGKQNADPHSGTSNPANFFHDPHNLRRGLYALQSLSMHLTSFLNSHDPPLSNVVSIELVNEPAPPNDGVLKRWYDDAIRVVQRGARGVPVYIGECWRPEVYAEYVARELKQEDPEGLVVLDHHLYRCFTQEDINTSVYDHTGRLRDHNGILSTFTRVAELVGRAGGALSVCEWSGGLNEGSLKHVRGEDQRRNARRDFLRAQLELYERTCAGWYFWTYKKEYRGDVGWSFREAVEEGVFPMKNGRIDAGILVRKKRWTDADVERECVRRVGKMEEERKKAYDAHRSYWSRIPGRYEHRRFWYGFTAGWNMAWRFYDSIEPDGE</sequence>
<evidence type="ECO:0000256" key="2">
    <source>
        <dbReference type="ARBA" id="ARBA00022801"/>
    </source>
</evidence>
<keyword evidence="5" id="KW-1185">Reference proteome</keyword>
<dbReference type="OMA" id="GWFFWTL"/>
<dbReference type="GeneID" id="6013404"/>
<dbReference type="InterPro" id="IPR050386">
    <property type="entry name" value="Glycosyl_hydrolase_5"/>
</dbReference>
<comment type="similarity">
    <text evidence="1">Belongs to the glycosyl hydrolase 5 (cellulase A) family.</text>
</comment>
<dbReference type="SUPFAM" id="SSF51445">
    <property type="entry name" value="(Trans)glycosidases"/>
    <property type="match status" value="1"/>
</dbReference>
<dbReference type="Proteomes" id="UP000001861">
    <property type="component" value="Unassembled WGS sequence"/>
</dbReference>
<dbReference type="OrthoDB" id="1887033at2759"/>
<dbReference type="RefSeq" id="XP_001836852.2">
    <property type="nucleotide sequence ID" value="XM_001836800.2"/>
</dbReference>
<evidence type="ECO:0000256" key="3">
    <source>
        <dbReference type="ARBA" id="ARBA00023295"/>
    </source>
</evidence>
<keyword evidence="3" id="KW-0326">Glycosidase</keyword>
<keyword evidence="2" id="KW-0378">Hydrolase</keyword>
<name>A8NW80_COPC7</name>
<protein>
    <submittedName>
        <fullName evidence="4">Cytoplasmic protein</fullName>
    </submittedName>
</protein>
<dbReference type="Gene3D" id="3.20.20.80">
    <property type="entry name" value="Glycosidases"/>
    <property type="match status" value="1"/>
</dbReference>
<evidence type="ECO:0000313" key="5">
    <source>
        <dbReference type="Proteomes" id="UP000001861"/>
    </source>
</evidence>
<dbReference type="STRING" id="240176.A8NW80"/>
<evidence type="ECO:0000313" key="4">
    <source>
        <dbReference type="EMBL" id="EAU85069.2"/>
    </source>
</evidence>
<gene>
    <name evidence="4" type="ORF">CC1G_04165</name>
</gene>
<dbReference type="GO" id="GO:0005576">
    <property type="term" value="C:extracellular region"/>
    <property type="evidence" value="ECO:0007669"/>
    <property type="project" value="TreeGrafter"/>
</dbReference>
<dbReference type="GO" id="GO:0046557">
    <property type="term" value="F:glucan endo-1,6-beta-glucosidase activity"/>
    <property type="evidence" value="ECO:0007669"/>
    <property type="project" value="TreeGrafter"/>
</dbReference>